<dbReference type="Pfam" id="PF12002">
    <property type="entry name" value="MgsA_C"/>
    <property type="match status" value="1"/>
</dbReference>
<comment type="function">
    <text evidence="1">DNA-dependent ATPase that plays important roles in cellular responses to stalled DNA replication processes.</text>
</comment>
<dbReference type="GO" id="GO:0003677">
    <property type="term" value="F:DNA binding"/>
    <property type="evidence" value="ECO:0007669"/>
    <property type="project" value="InterPro"/>
</dbReference>
<dbReference type="InterPro" id="IPR051314">
    <property type="entry name" value="AAA_ATPase_RarA/MGS1/WRNIP1"/>
</dbReference>
<dbReference type="PANTHER" id="PTHR13779:SF7">
    <property type="entry name" value="ATPASE WRNIP1"/>
    <property type="match status" value="1"/>
</dbReference>
<dbReference type="GO" id="GO:0005524">
    <property type="term" value="F:ATP binding"/>
    <property type="evidence" value="ECO:0007669"/>
    <property type="project" value="UniProtKB-KW"/>
</dbReference>
<dbReference type="GO" id="GO:0016887">
    <property type="term" value="F:ATP hydrolysis activity"/>
    <property type="evidence" value="ECO:0007669"/>
    <property type="project" value="InterPro"/>
</dbReference>
<evidence type="ECO:0000256" key="6">
    <source>
        <dbReference type="ARBA" id="ARBA00022840"/>
    </source>
</evidence>
<evidence type="ECO:0000256" key="2">
    <source>
        <dbReference type="ARBA" id="ARBA00008959"/>
    </source>
</evidence>
<dbReference type="GO" id="GO:0008047">
    <property type="term" value="F:enzyme activator activity"/>
    <property type="evidence" value="ECO:0007669"/>
    <property type="project" value="TreeGrafter"/>
</dbReference>
<dbReference type="AlphaFoldDB" id="A0A1F7URX3"/>
<name>A0A1F7URX3_9BACT</name>
<feature type="domain" description="AAA+ ATPase" evidence="7">
    <location>
        <begin position="52"/>
        <end position="169"/>
    </location>
</feature>
<dbReference type="SUPFAM" id="SSF48019">
    <property type="entry name" value="post-AAA+ oligomerization domain-like"/>
    <property type="match status" value="1"/>
</dbReference>
<evidence type="ECO:0000313" key="9">
    <source>
        <dbReference type="Proteomes" id="UP000176846"/>
    </source>
</evidence>
<evidence type="ECO:0000256" key="1">
    <source>
        <dbReference type="ARBA" id="ARBA00002393"/>
    </source>
</evidence>
<keyword evidence="5" id="KW-0547">Nucleotide-binding</keyword>
<comment type="caution">
    <text evidence="8">The sequence shown here is derived from an EMBL/GenBank/DDBJ whole genome shotgun (WGS) entry which is preliminary data.</text>
</comment>
<dbReference type="InterPro" id="IPR003959">
    <property type="entry name" value="ATPase_AAA_core"/>
</dbReference>
<dbReference type="Proteomes" id="UP000176846">
    <property type="component" value="Unassembled WGS sequence"/>
</dbReference>
<gene>
    <name evidence="8" type="ORF">A2936_03365</name>
</gene>
<dbReference type="InterPro" id="IPR032423">
    <property type="entry name" value="AAA_assoc_2"/>
</dbReference>
<proteinExistence type="inferred from homology"/>
<sequence>MSDLFEAKSQEERLKHAPLADRIRPDSFQDFVGQEHIIGEGKMLRQVIEGDEVPSMILWGPPGSGKTTLGRIIAAMTKSAFVLFHAVTSGVGELRRVIQTAEERQKLYGKRTILFVDEIHRWNKAQQDALLPYVENGTLTLIGATTENPSFEVVSPLLSRCRVFTLNKLSPENIHTIIERALKDNSRGLGRLGVRVSAPTIDYLSRAADGDARVALNALELSVRAAEKRKSADITKEAINEALQVTHLKYDKGGEEHYNIISALHKSLRGSDADAALYWLGRMLEAGEDPLYVARRLVRFASEDIGLADPHALPLAVAGYEAAHFIGMPECNVVLAEVTAYLARARKSNALYEAYGKVQDDIKEYGSLPVPLHIRNAPTQLMKDIGYGQGYKYNPDYVKRDEEVDQEYLPDELKSKKYLAE</sequence>
<dbReference type="Gene3D" id="1.10.3710.10">
    <property type="entry name" value="DNA polymerase III clamp loader subunits, C-terminal domain"/>
    <property type="match status" value="1"/>
</dbReference>
<dbReference type="Gene3D" id="3.40.50.300">
    <property type="entry name" value="P-loop containing nucleotide triphosphate hydrolases"/>
    <property type="match status" value="1"/>
</dbReference>
<dbReference type="SUPFAM" id="SSF52540">
    <property type="entry name" value="P-loop containing nucleoside triphosphate hydrolases"/>
    <property type="match status" value="1"/>
</dbReference>
<dbReference type="FunFam" id="1.20.272.10:FF:000001">
    <property type="entry name" value="Putative AAA family ATPase"/>
    <property type="match status" value="1"/>
</dbReference>
<dbReference type="PANTHER" id="PTHR13779">
    <property type="entry name" value="WERNER HELICASE-INTERACTING PROTEIN 1 FAMILY MEMBER"/>
    <property type="match status" value="1"/>
</dbReference>
<dbReference type="GO" id="GO:0017116">
    <property type="term" value="F:single-stranded DNA helicase activity"/>
    <property type="evidence" value="ECO:0007669"/>
    <property type="project" value="TreeGrafter"/>
</dbReference>
<dbReference type="CDD" id="cd00009">
    <property type="entry name" value="AAA"/>
    <property type="match status" value="1"/>
</dbReference>
<comment type="similarity">
    <text evidence="2">Belongs to the AAA ATPase family. RarA/MGS1/WRNIP1 subfamily.</text>
</comment>
<dbReference type="FunFam" id="3.40.50.300:FF:000137">
    <property type="entry name" value="Replication-associated recombination protein A"/>
    <property type="match status" value="1"/>
</dbReference>
<reference evidence="8 9" key="1">
    <citation type="journal article" date="2016" name="Nat. Commun.">
        <title>Thousands of microbial genomes shed light on interconnected biogeochemical processes in an aquifer system.</title>
        <authorList>
            <person name="Anantharaman K."/>
            <person name="Brown C.T."/>
            <person name="Hug L.A."/>
            <person name="Sharon I."/>
            <person name="Castelle C.J."/>
            <person name="Probst A.J."/>
            <person name="Thomas B.C."/>
            <person name="Singh A."/>
            <person name="Wilkins M.J."/>
            <person name="Karaoz U."/>
            <person name="Brodie E.L."/>
            <person name="Williams K.H."/>
            <person name="Hubbard S.S."/>
            <person name="Banfield J.F."/>
        </authorList>
    </citation>
    <scope>NUCLEOTIDE SEQUENCE [LARGE SCALE GENOMIC DNA]</scope>
</reference>
<evidence type="ECO:0000256" key="3">
    <source>
        <dbReference type="ARBA" id="ARBA00020776"/>
    </source>
</evidence>
<keyword evidence="6" id="KW-0067">ATP-binding</keyword>
<dbReference type="InterPro" id="IPR008921">
    <property type="entry name" value="DNA_pol3_clamp-load_cplx_C"/>
</dbReference>
<dbReference type="Gene3D" id="1.10.8.60">
    <property type="match status" value="1"/>
</dbReference>
<dbReference type="GO" id="GO:0006261">
    <property type="term" value="P:DNA-templated DNA replication"/>
    <property type="evidence" value="ECO:0007669"/>
    <property type="project" value="TreeGrafter"/>
</dbReference>
<organism evidence="8 9">
    <name type="scientific">Candidatus Uhrbacteria bacterium RIFCSPLOWO2_01_FULL_47_25</name>
    <dbReference type="NCBI Taxonomy" id="1802402"/>
    <lineage>
        <taxon>Bacteria</taxon>
        <taxon>Candidatus Uhriibacteriota</taxon>
    </lineage>
</organism>
<dbReference type="GO" id="GO:0000731">
    <property type="term" value="P:DNA synthesis involved in DNA repair"/>
    <property type="evidence" value="ECO:0007669"/>
    <property type="project" value="TreeGrafter"/>
</dbReference>
<evidence type="ECO:0000256" key="4">
    <source>
        <dbReference type="ARBA" id="ARBA00022705"/>
    </source>
</evidence>
<dbReference type="Pfam" id="PF16193">
    <property type="entry name" value="AAA_assoc_2"/>
    <property type="match status" value="1"/>
</dbReference>
<accession>A0A1F7URX3</accession>
<dbReference type="SMART" id="SM00382">
    <property type="entry name" value="AAA"/>
    <property type="match status" value="1"/>
</dbReference>
<evidence type="ECO:0000259" key="7">
    <source>
        <dbReference type="SMART" id="SM00382"/>
    </source>
</evidence>
<dbReference type="Pfam" id="PF00004">
    <property type="entry name" value="AAA"/>
    <property type="match status" value="1"/>
</dbReference>
<keyword evidence="4" id="KW-0235">DNA replication</keyword>
<dbReference type="InterPro" id="IPR027417">
    <property type="entry name" value="P-loop_NTPase"/>
</dbReference>
<dbReference type="InterPro" id="IPR021886">
    <property type="entry name" value="MgsA_C"/>
</dbReference>
<protein>
    <recommendedName>
        <fullName evidence="3">Replication-associated recombination protein A</fullName>
    </recommendedName>
</protein>
<dbReference type="Gene3D" id="1.20.272.10">
    <property type="match status" value="1"/>
</dbReference>
<evidence type="ECO:0000313" key="8">
    <source>
        <dbReference type="EMBL" id="OGL80995.1"/>
    </source>
</evidence>
<dbReference type="EMBL" id="MGEK01000035">
    <property type="protein sequence ID" value="OGL80995.1"/>
    <property type="molecule type" value="Genomic_DNA"/>
</dbReference>
<evidence type="ECO:0000256" key="5">
    <source>
        <dbReference type="ARBA" id="ARBA00022741"/>
    </source>
</evidence>
<dbReference type="CDD" id="cd18139">
    <property type="entry name" value="HLD_clamp_RarA"/>
    <property type="match status" value="1"/>
</dbReference>
<dbReference type="FunFam" id="1.10.8.60:FF:000029">
    <property type="entry name" value="Replication-associated recombination protein A"/>
    <property type="match status" value="1"/>
</dbReference>
<dbReference type="InterPro" id="IPR003593">
    <property type="entry name" value="AAA+_ATPase"/>
</dbReference>